<accession>A0A0B7B334</accession>
<dbReference type="GO" id="GO:0003735">
    <property type="term" value="F:structural constituent of ribosome"/>
    <property type="evidence" value="ECO:0007669"/>
    <property type="project" value="InterPro"/>
</dbReference>
<protein>
    <recommendedName>
        <fullName evidence="5">28S ribosomal protein S11, mitochondrial</fullName>
    </recommendedName>
</protein>
<dbReference type="InterPro" id="IPR001971">
    <property type="entry name" value="Ribosomal_uS11"/>
</dbReference>
<reference evidence="4" key="1">
    <citation type="submission" date="2014-12" db="EMBL/GenBank/DDBJ databases">
        <title>Insight into the proteome of Arion vulgaris.</title>
        <authorList>
            <person name="Aradska J."/>
            <person name="Bulat T."/>
            <person name="Smidak R."/>
            <person name="Sarate P."/>
            <person name="Gangsoo J."/>
            <person name="Sialana F."/>
            <person name="Bilban M."/>
            <person name="Lubec G."/>
        </authorList>
    </citation>
    <scope>NUCLEOTIDE SEQUENCE</scope>
    <source>
        <tissue evidence="4">Skin</tissue>
    </source>
</reference>
<dbReference type="GO" id="GO:0006412">
    <property type="term" value="P:translation"/>
    <property type="evidence" value="ECO:0007669"/>
    <property type="project" value="InterPro"/>
</dbReference>
<name>A0A0B7B334_9EUPU</name>
<dbReference type="Gene3D" id="3.30.420.80">
    <property type="entry name" value="Ribosomal protein S11"/>
    <property type="match status" value="1"/>
</dbReference>
<dbReference type="SUPFAM" id="SSF53137">
    <property type="entry name" value="Translational machinery components"/>
    <property type="match status" value="1"/>
</dbReference>
<evidence type="ECO:0008006" key="5">
    <source>
        <dbReference type="Google" id="ProtNLM"/>
    </source>
</evidence>
<evidence type="ECO:0000256" key="3">
    <source>
        <dbReference type="ARBA" id="ARBA00023274"/>
    </source>
</evidence>
<dbReference type="InterPro" id="IPR036967">
    <property type="entry name" value="Ribosomal_uS11_sf"/>
</dbReference>
<proteinExistence type="inferred from homology"/>
<dbReference type="EMBL" id="HACG01039640">
    <property type="protein sequence ID" value="CEK86505.1"/>
    <property type="molecule type" value="Transcribed_RNA"/>
</dbReference>
<dbReference type="HAMAP" id="MF_01310">
    <property type="entry name" value="Ribosomal_uS11"/>
    <property type="match status" value="1"/>
</dbReference>
<evidence type="ECO:0000256" key="1">
    <source>
        <dbReference type="ARBA" id="ARBA00006194"/>
    </source>
</evidence>
<organism evidence="4">
    <name type="scientific">Arion vulgaris</name>
    <dbReference type="NCBI Taxonomy" id="1028688"/>
    <lineage>
        <taxon>Eukaryota</taxon>
        <taxon>Metazoa</taxon>
        <taxon>Spiralia</taxon>
        <taxon>Lophotrochozoa</taxon>
        <taxon>Mollusca</taxon>
        <taxon>Gastropoda</taxon>
        <taxon>Heterobranchia</taxon>
        <taxon>Euthyneura</taxon>
        <taxon>Panpulmonata</taxon>
        <taxon>Eupulmonata</taxon>
        <taxon>Stylommatophora</taxon>
        <taxon>Helicina</taxon>
        <taxon>Arionoidea</taxon>
        <taxon>Arionidae</taxon>
        <taxon>Arion</taxon>
    </lineage>
</organism>
<comment type="similarity">
    <text evidence="1">Belongs to the universal ribosomal protein uS11 family.</text>
</comment>
<keyword evidence="2" id="KW-0689">Ribosomal protein</keyword>
<dbReference type="AlphaFoldDB" id="A0A0B7B334"/>
<dbReference type="PANTHER" id="PTHR11759">
    <property type="entry name" value="40S RIBOSOMAL PROTEIN S14/30S RIBOSOMAL PROTEIN S11"/>
    <property type="match status" value="1"/>
</dbReference>
<gene>
    <name evidence="4" type="primary">ORF154145</name>
</gene>
<dbReference type="GO" id="GO:0005840">
    <property type="term" value="C:ribosome"/>
    <property type="evidence" value="ECO:0007669"/>
    <property type="project" value="UniProtKB-KW"/>
</dbReference>
<dbReference type="GO" id="GO:1990904">
    <property type="term" value="C:ribonucleoprotein complex"/>
    <property type="evidence" value="ECO:0007669"/>
    <property type="project" value="UniProtKB-KW"/>
</dbReference>
<evidence type="ECO:0000256" key="2">
    <source>
        <dbReference type="ARBA" id="ARBA00022980"/>
    </source>
</evidence>
<keyword evidence="3" id="KW-0687">Ribonucleoprotein</keyword>
<evidence type="ECO:0000313" key="4">
    <source>
        <dbReference type="EMBL" id="CEK86505.1"/>
    </source>
</evidence>
<dbReference type="Pfam" id="PF00411">
    <property type="entry name" value="Ribosomal_S11"/>
    <property type="match status" value="1"/>
</dbReference>
<sequence length="197" mass="21178">MIKTILSVLTGRQSLLVKNFVTSTSVYSGYKRYDSENDSIRQGTPSIEELTPKDSLALSFDKYGLSSLVTLETHSQLFDGIKYTDLPIIHIKSSSNNTIILASDASGAALAIQSGGRVGFRNAKKGTNVAAQAAALALAGDVLRMNLRTVRVCLRGIGAGRLPALKALEISGLRIVSITDTTRLAFNGNRPKKVRRL</sequence>